<dbReference type="AlphaFoldDB" id="A0A3G8JN72"/>
<feature type="transmembrane region" description="Helical" evidence="7">
    <location>
        <begin position="179"/>
        <end position="200"/>
    </location>
</feature>
<sequence>MTSSSPPAHAHAGPPDTKLDRHVLMVAGVVVLGAIMSILDVTVVAVAQNTFQQEFGTDAAGAAWTATGYTLALAAVIPLSSWAASRFGTKKVYLTSLVLFTIGSILCALAWNIGSLVAFRVIQGLGGGLLMPIGMMILTKAAGPERVGSVMAVLGIPMLLGPIGGPILGGLLIEKLSWHWVFLINVPIGIVAFIYSWIVLRKDEETSRPRIDLVGLLLLSPGLALFLFGISSSAEHRTFLTGSVLIPAIIGAILIATFIWHAFHADKPLLDLRLFKNRTLTIAVITMTLFMIAFFGASLLYPQYFIGVRGETTLTAGLLLAPQGLGAMLTMPIAGRMTDKIGPGKFVLGGIVLILLGMGVFLFLGAETSYWLLGGALFVQGLGMGMTMMPIMSSALATLNNAQVPDGSTMVNVVQQAASSIGTAVISVVLASGLAGSMQAGVAITSNTNPDALPLELREAPIPASFFDSAADIFGSTFMVSVILIALTLIPAFFLPRKKIASPLVEEDMERSAPVIMH</sequence>
<feature type="transmembrane region" description="Helical" evidence="7">
    <location>
        <begin position="23"/>
        <end position="47"/>
    </location>
</feature>
<dbReference type="KEGG" id="gom:D7316_02665"/>
<dbReference type="EMBL" id="CP033972">
    <property type="protein sequence ID" value="AZG46065.1"/>
    <property type="molecule type" value="Genomic_DNA"/>
</dbReference>
<feature type="transmembrane region" description="Helical" evidence="7">
    <location>
        <begin position="239"/>
        <end position="260"/>
    </location>
</feature>
<feature type="transmembrane region" description="Helical" evidence="7">
    <location>
        <begin position="117"/>
        <end position="138"/>
    </location>
</feature>
<evidence type="ECO:0000256" key="7">
    <source>
        <dbReference type="SAM" id="Phobius"/>
    </source>
</evidence>
<feature type="domain" description="Major facilitator superfamily (MFS) profile" evidence="8">
    <location>
        <begin position="26"/>
        <end position="499"/>
    </location>
</feature>
<evidence type="ECO:0000313" key="9">
    <source>
        <dbReference type="EMBL" id="AZG46065.1"/>
    </source>
</evidence>
<dbReference type="Gene3D" id="1.20.1250.20">
    <property type="entry name" value="MFS general substrate transporter like domains"/>
    <property type="match status" value="1"/>
</dbReference>
<dbReference type="Proteomes" id="UP000271469">
    <property type="component" value="Chromosome"/>
</dbReference>
<dbReference type="OrthoDB" id="9812221at2"/>
<dbReference type="InterPro" id="IPR020846">
    <property type="entry name" value="MFS_dom"/>
</dbReference>
<protein>
    <submittedName>
        <fullName evidence="9">Putative transport protein HsrA</fullName>
    </submittedName>
</protein>
<evidence type="ECO:0000313" key="10">
    <source>
        <dbReference type="Proteomes" id="UP000271469"/>
    </source>
</evidence>
<proteinExistence type="predicted"/>
<feature type="transmembrane region" description="Helical" evidence="7">
    <location>
        <begin position="59"/>
        <end position="80"/>
    </location>
</feature>
<feature type="transmembrane region" description="Helical" evidence="7">
    <location>
        <begin position="346"/>
        <end position="364"/>
    </location>
</feature>
<feature type="transmembrane region" description="Helical" evidence="7">
    <location>
        <begin position="150"/>
        <end position="173"/>
    </location>
</feature>
<dbReference type="RefSeq" id="WP_124708636.1">
    <property type="nucleotide sequence ID" value="NZ_CP033972.1"/>
</dbReference>
<dbReference type="CDD" id="cd17503">
    <property type="entry name" value="MFS_LmrB_MDR_like"/>
    <property type="match status" value="1"/>
</dbReference>
<dbReference type="InterPro" id="IPR004638">
    <property type="entry name" value="EmrB-like"/>
</dbReference>
<keyword evidence="3" id="KW-1003">Cell membrane</keyword>
<feature type="transmembrane region" description="Helical" evidence="7">
    <location>
        <begin position="212"/>
        <end position="233"/>
    </location>
</feature>
<keyword evidence="5 7" id="KW-1133">Transmembrane helix</keyword>
<feature type="transmembrane region" description="Helical" evidence="7">
    <location>
        <begin position="473"/>
        <end position="495"/>
    </location>
</feature>
<evidence type="ECO:0000256" key="4">
    <source>
        <dbReference type="ARBA" id="ARBA00022692"/>
    </source>
</evidence>
<keyword evidence="10" id="KW-1185">Reference proteome</keyword>
<evidence type="ECO:0000256" key="3">
    <source>
        <dbReference type="ARBA" id="ARBA00022475"/>
    </source>
</evidence>
<name>A0A3G8JN72_9ACTN</name>
<dbReference type="SUPFAM" id="SSF103473">
    <property type="entry name" value="MFS general substrate transporter"/>
    <property type="match status" value="1"/>
</dbReference>
<dbReference type="NCBIfam" id="TIGR00711">
    <property type="entry name" value="efflux_EmrB"/>
    <property type="match status" value="1"/>
</dbReference>
<dbReference type="PANTHER" id="PTHR23501:SF1">
    <property type="entry name" value="TRANSPORT PROTEIN HSRA-RELATED"/>
    <property type="match status" value="1"/>
</dbReference>
<evidence type="ECO:0000256" key="6">
    <source>
        <dbReference type="ARBA" id="ARBA00023136"/>
    </source>
</evidence>
<keyword evidence="6 7" id="KW-0472">Membrane</keyword>
<organism evidence="9 10">
    <name type="scientific">Gordonia insulae</name>
    <dbReference type="NCBI Taxonomy" id="2420509"/>
    <lineage>
        <taxon>Bacteria</taxon>
        <taxon>Bacillati</taxon>
        <taxon>Actinomycetota</taxon>
        <taxon>Actinomycetes</taxon>
        <taxon>Mycobacteriales</taxon>
        <taxon>Gordoniaceae</taxon>
        <taxon>Gordonia</taxon>
    </lineage>
</organism>
<dbReference type="PANTHER" id="PTHR23501">
    <property type="entry name" value="MAJOR FACILITATOR SUPERFAMILY"/>
    <property type="match status" value="1"/>
</dbReference>
<feature type="transmembrane region" description="Helical" evidence="7">
    <location>
        <begin position="280"/>
        <end position="301"/>
    </location>
</feature>
<gene>
    <name evidence="9" type="primary">hsrA_1</name>
    <name evidence="9" type="ORF">D7316_02665</name>
</gene>
<evidence type="ECO:0000256" key="2">
    <source>
        <dbReference type="ARBA" id="ARBA00022448"/>
    </source>
</evidence>
<evidence type="ECO:0000259" key="8">
    <source>
        <dbReference type="PROSITE" id="PS50850"/>
    </source>
</evidence>
<dbReference type="GO" id="GO:0005886">
    <property type="term" value="C:plasma membrane"/>
    <property type="evidence" value="ECO:0007669"/>
    <property type="project" value="UniProtKB-SubCell"/>
</dbReference>
<dbReference type="PROSITE" id="PS50850">
    <property type="entry name" value="MFS"/>
    <property type="match status" value="1"/>
</dbReference>
<dbReference type="Gene3D" id="1.20.1720.10">
    <property type="entry name" value="Multidrug resistance protein D"/>
    <property type="match status" value="1"/>
</dbReference>
<evidence type="ECO:0000256" key="1">
    <source>
        <dbReference type="ARBA" id="ARBA00004651"/>
    </source>
</evidence>
<feature type="transmembrane region" description="Helical" evidence="7">
    <location>
        <begin position="92"/>
        <end position="111"/>
    </location>
</feature>
<dbReference type="InterPro" id="IPR011701">
    <property type="entry name" value="MFS"/>
</dbReference>
<accession>A0A3G8JN72</accession>
<dbReference type="InterPro" id="IPR036259">
    <property type="entry name" value="MFS_trans_sf"/>
</dbReference>
<comment type="subcellular location">
    <subcellularLocation>
        <location evidence="1">Cell membrane</location>
        <topology evidence="1">Multi-pass membrane protein</topology>
    </subcellularLocation>
</comment>
<evidence type="ECO:0000256" key="5">
    <source>
        <dbReference type="ARBA" id="ARBA00022989"/>
    </source>
</evidence>
<feature type="transmembrane region" description="Helical" evidence="7">
    <location>
        <begin position="313"/>
        <end position="334"/>
    </location>
</feature>
<dbReference type="GO" id="GO:0022857">
    <property type="term" value="F:transmembrane transporter activity"/>
    <property type="evidence" value="ECO:0007669"/>
    <property type="project" value="InterPro"/>
</dbReference>
<dbReference type="Pfam" id="PF07690">
    <property type="entry name" value="MFS_1"/>
    <property type="match status" value="1"/>
</dbReference>
<reference evidence="9 10" key="1">
    <citation type="submission" date="2018-11" db="EMBL/GenBank/DDBJ databases">
        <title>Gordonia insulae sp. nov., isolated from an island soil.</title>
        <authorList>
            <person name="Kim Y.S."/>
            <person name="Kim S.B."/>
        </authorList>
    </citation>
    <scope>NUCLEOTIDE SEQUENCE [LARGE SCALE GENOMIC DNA]</scope>
    <source>
        <strain evidence="9 10">MMS17-SY073</strain>
    </source>
</reference>
<keyword evidence="2" id="KW-0813">Transport</keyword>
<feature type="transmembrane region" description="Helical" evidence="7">
    <location>
        <begin position="370"/>
        <end position="399"/>
    </location>
</feature>
<keyword evidence="4 7" id="KW-0812">Transmembrane</keyword>